<name>A0A6B2H8M7_9BACT</name>
<proteinExistence type="predicted"/>
<accession>A0A6B2H8M7</accession>
<dbReference type="Proteomes" id="UP000478546">
    <property type="component" value="Unassembled WGS sequence"/>
</dbReference>
<organism evidence="1 2">
    <name type="scientific">Pontibacter fetidus</name>
    <dbReference type="NCBI Taxonomy" id="2700082"/>
    <lineage>
        <taxon>Bacteria</taxon>
        <taxon>Pseudomonadati</taxon>
        <taxon>Bacteroidota</taxon>
        <taxon>Cytophagia</taxon>
        <taxon>Cytophagales</taxon>
        <taxon>Hymenobacteraceae</taxon>
        <taxon>Pontibacter</taxon>
    </lineage>
</organism>
<keyword evidence="2" id="KW-1185">Reference proteome</keyword>
<evidence type="ECO:0000313" key="1">
    <source>
        <dbReference type="EMBL" id="NDK55762.1"/>
    </source>
</evidence>
<dbReference type="AlphaFoldDB" id="A0A6B2H8M7"/>
<dbReference type="EMBL" id="JAAEAA010000008">
    <property type="protein sequence ID" value="NDK55762.1"/>
    <property type="molecule type" value="Genomic_DNA"/>
</dbReference>
<protein>
    <submittedName>
        <fullName evidence="1">Uncharacterized protein</fullName>
    </submittedName>
</protein>
<gene>
    <name evidence="1" type="ORF">GWO68_07535</name>
</gene>
<dbReference type="RefSeq" id="WP_162345830.1">
    <property type="nucleotide sequence ID" value="NZ_JAAEAA010000008.1"/>
</dbReference>
<reference evidence="1 2" key="1">
    <citation type="submission" date="2020-01" db="EMBL/GenBank/DDBJ databases">
        <authorList>
            <person name="Kim M.K."/>
        </authorList>
    </citation>
    <scope>NUCLEOTIDE SEQUENCE [LARGE SCALE GENOMIC DNA]</scope>
    <source>
        <strain evidence="1 2">BT213</strain>
    </source>
</reference>
<comment type="caution">
    <text evidence="1">The sequence shown here is derived from an EMBL/GenBank/DDBJ whole genome shotgun (WGS) entry which is preliminary data.</text>
</comment>
<sequence>MKNIFVISLIAVILLQTFSKVVVLADYQANKAYIMEFLCINRDKPELKCEGKCHLTKKLKAQHDSDKQANERGQKQEVQVNLFYQCMFAFSARRFATMVSYPSVYSCAYRSVTYHSIFHPPRFIV</sequence>
<evidence type="ECO:0000313" key="2">
    <source>
        <dbReference type="Proteomes" id="UP000478546"/>
    </source>
</evidence>